<proteinExistence type="predicted"/>
<name>A0ABS7ECZ2_9GAMM</name>
<feature type="repeat" description="TPR" evidence="2">
    <location>
        <begin position="407"/>
        <end position="440"/>
    </location>
</feature>
<protein>
    <submittedName>
        <fullName evidence="6">Winged helix-turn-helix domain-containing protein</fullName>
    </submittedName>
</protein>
<dbReference type="RefSeq" id="WP_220102866.1">
    <property type="nucleotide sequence ID" value="NZ_JAHZSS010000003.1"/>
</dbReference>
<comment type="caution">
    <text evidence="6">The sequence shown here is derived from an EMBL/GenBank/DDBJ whole genome shotgun (WGS) entry which is preliminary data.</text>
</comment>
<reference evidence="6" key="1">
    <citation type="submission" date="2021-07" db="EMBL/GenBank/DDBJ databases">
        <title>Neiella marina sp. nov., isolated from the intestinal content of sea cucumber Apostichopus japonicus.</title>
        <authorList>
            <person name="Bai X."/>
        </authorList>
    </citation>
    <scope>NUCLEOTIDE SEQUENCE</scope>
    <source>
        <strain evidence="6">126</strain>
    </source>
</reference>
<dbReference type="InterPro" id="IPR016032">
    <property type="entry name" value="Sig_transdc_resp-reg_C-effctor"/>
</dbReference>
<keyword evidence="2" id="KW-0802">TPR repeat</keyword>
<evidence type="ECO:0000313" key="7">
    <source>
        <dbReference type="Proteomes" id="UP001166251"/>
    </source>
</evidence>
<evidence type="ECO:0000256" key="3">
    <source>
        <dbReference type="PROSITE-ProRule" id="PRU01091"/>
    </source>
</evidence>
<dbReference type="PROSITE" id="PS50005">
    <property type="entry name" value="TPR"/>
    <property type="match status" value="1"/>
</dbReference>
<evidence type="ECO:0000256" key="1">
    <source>
        <dbReference type="ARBA" id="ARBA00023125"/>
    </source>
</evidence>
<dbReference type="SUPFAM" id="SSF48452">
    <property type="entry name" value="TPR-like"/>
    <property type="match status" value="1"/>
</dbReference>
<keyword evidence="4" id="KW-0812">Transmembrane</keyword>
<dbReference type="SMART" id="SM00862">
    <property type="entry name" value="Trans_reg_C"/>
    <property type="match status" value="1"/>
</dbReference>
<evidence type="ECO:0000313" key="6">
    <source>
        <dbReference type="EMBL" id="MBW8190183.1"/>
    </source>
</evidence>
<dbReference type="Gene3D" id="1.10.10.10">
    <property type="entry name" value="Winged helix-like DNA-binding domain superfamily/Winged helix DNA-binding domain"/>
    <property type="match status" value="1"/>
</dbReference>
<dbReference type="InterPro" id="IPR011990">
    <property type="entry name" value="TPR-like_helical_dom_sf"/>
</dbReference>
<accession>A0ABS7ECZ2</accession>
<dbReference type="InterPro" id="IPR001867">
    <property type="entry name" value="OmpR/PhoB-type_DNA-bd"/>
</dbReference>
<keyword evidence="7" id="KW-1185">Reference proteome</keyword>
<organism evidence="6 7">
    <name type="scientific">Neiella holothuriorum</name>
    <dbReference type="NCBI Taxonomy" id="2870530"/>
    <lineage>
        <taxon>Bacteria</taxon>
        <taxon>Pseudomonadati</taxon>
        <taxon>Pseudomonadota</taxon>
        <taxon>Gammaproteobacteria</taxon>
        <taxon>Alteromonadales</taxon>
        <taxon>Echinimonadaceae</taxon>
        <taxon>Neiella</taxon>
    </lineage>
</organism>
<feature type="domain" description="OmpR/PhoB-type" evidence="5">
    <location>
        <begin position="1"/>
        <end position="98"/>
    </location>
</feature>
<dbReference type="InterPro" id="IPR019734">
    <property type="entry name" value="TPR_rpt"/>
</dbReference>
<dbReference type="InterPro" id="IPR036388">
    <property type="entry name" value="WH-like_DNA-bd_sf"/>
</dbReference>
<feature type="DNA-binding region" description="OmpR/PhoB-type" evidence="3">
    <location>
        <begin position="1"/>
        <end position="98"/>
    </location>
</feature>
<dbReference type="Proteomes" id="UP001166251">
    <property type="component" value="Unassembled WGS sequence"/>
</dbReference>
<dbReference type="Gene3D" id="3.40.50.10070">
    <property type="entry name" value="TolB, N-terminal domain"/>
    <property type="match status" value="1"/>
</dbReference>
<dbReference type="CDD" id="cd00383">
    <property type="entry name" value="trans_reg_C"/>
    <property type="match status" value="1"/>
</dbReference>
<keyword evidence="1 3" id="KW-0238">DNA-binding</keyword>
<dbReference type="Pfam" id="PF00486">
    <property type="entry name" value="Trans_reg_C"/>
    <property type="match status" value="1"/>
</dbReference>
<dbReference type="SUPFAM" id="SSF46894">
    <property type="entry name" value="C-terminal effector domain of the bipartite response regulators"/>
    <property type="match status" value="1"/>
</dbReference>
<evidence type="ECO:0000256" key="4">
    <source>
        <dbReference type="SAM" id="Phobius"/>
    </source>
</evidence>
<sequence length="780" mass="86696">MIYRFGAYEVNTDEYRLTCKGRLIAVEPKVFDVVAYLIANPNRVVPRAEFFTELWAGVTVSDATLSNHIKLARAALGDNGHDQRVIKTVHGRGYQFVAVVEKGEKENVLATEAPNAASPPFVVEQAKLDSSNAQSTKWMPMVWVALIVVTLIVIAAVAFVLGPFHKATTLPLMDSTSLVGQRSIAILPFKNLTRSTTDDYFTDGIHGDLLTQISKIHGLKTISQSSVMHYRASQQSLTEIANELAVEHLLEGSVQRAGDHIRIAVQLIEANTNEQLWAETYTRTLSAENIFTIQHDIALSIVTQLNLILAPSDAALDTPFPTTNLQALEAYFRAKAMFDRGTRQGFIEGSRLLERAIALDPNFASAYAELALARLGLIYWAGLPTAAQIESASDSVKRALDLTPHSSDAHTARAVLNSNKALFSEAEQAFQHAISLNPNNAKALHEYGLFLLWRRNAPFKATDVLTEARRTAPRDDNIALALVSALTNSGRFDSALQLVDLVLARSPNLAPAYRAKSDIYYWMGHHLAQSQSLLSESLRLDPNMPFNAMVMSTAYVMVGETEIASRWLRHAVKLAPDANNAEFSNVIIELFNGNRNGAFDAYMASDIDEFVFPVVIYDVVAEGIALNRLDVLEQYYRRHFAPLFIDNAEIDVTNYIPAIAVARIFIAKGRYQAAERLLHQSLAVVQVPPYGGWNYRENDWKTKIYLALGETDLAVLSFKEYVAAGFGALSIIDDPLYQPLRKYPEFLTAIDVMKRYLENEREKMRQMALDGSLMLPPEDN</sequence>
<evidence type="ECO:0000259" key="5">
    <source>
        <dbReference type="PROSITE" id="PS51755"/>
    </source>
</evidence>
<dbReference type="EMBL" id="JAHZSS010000003">
    <property type="protein sequence ID" value="MBW8190183.1"/>
    <property type="molecule type" value="Genomic_DNA"/>
</dbReference>
<dbReference type="PROSITE" id="PS51755">
    <property type="entry name" value="OMPR_PHOB"/>
    <property type="match status" value="1"/>
</dbReference>
<dbReference type="Gene3D" id="1.25.40.10">
    <property type="entry name" value="Tetratricopeptide repeat domain"/>
    <property type="match status" value="2"/>
</dbReference>
<feature type="transmembrane region" description="Helical" evidence="4">
    <location>
        <begin position="141"/>
        <end position="164"/>
    </location>
</feature>
<dbReference type="PANTHER" id="PTHR12558">
    <property type="entry name" value="CELL DIVISION CYCLE 16,23,27"/>
    <property type="match status" value="1"/>
</dbReference>
<dbReference type="PANTHER" id="PTHR12558:SF33">
    <property type="entry name" value="BLL7664 PROTEIN"/>
    <property type="match status" value="1"/>
</dbReference>
<evidence type="ECO:0000256" key="2">
    <source>
        <dbReference type="PROSITE-ProRule" id="PRU00339"/>
    </source>
</evidence>
<keyword evidence="4" id="KW-1133">Transmembrane helix</keyword>
<gene>
    <name evidence="6" type="ORF">K0504_03965</name>
</gene>
<keyword evidence="4" id="KW-0472">Membrane</keyword>